<dbReference type="InterPro" id="IPR003593">
    <property type="entry name" value="AAA+_ATPase"/>
</dbReference>
<proteinExistence type="inferred from homology"/>
<comment type="similarity">
    <text evidence="1">Belongs to the AAA ATPase family. RarA/MGS1/WRNIP1 subfamily.</text>
</comment>
<dbReference type="GO" id="GO:0008047">
    <property type="term" value="F:enzyme activator activity"/>
    <property type="evidence" value="ECO:0007669"/>
    <property type="project" value="TreeGrafter"/>
</dbReference>
<dbReference type="FunFam" id="1.20.272.10:FF:000001">
    <property type="entry name" value="Putative AAA family ATPase"/>
    <property type="match status" value="1"/>
</dbReference>
<dbReference type="CDD" id="cd18139">
    <property type="entry name" value="HLD_clamp_RarA"/>
    <property type="match status" value="1"/>
</dbReference>
<dbReference type="GO" id="GO:0000731">
    <property type="term" value="P:DNA synthesis involved in DNA repair"/>
    <property type="evidence" value="ECO:0007669"/>
    <property type="project" value="TreeGrafter"/>
</dbReference>
<organism evidence="5 6">
    <name type="scientific">Clostridium scatologenes</name>
    <dbReference type="NCBI Taxonomy" id="1548"/>
    <lineage>
        <taxon>Bacteria</taxon>
        <taxon>Bacillati</taxon>
        <taxon>Bacillota</taxon>
        <taxon>Clostridia</taxon>
        <taxon>Eubacteriales</taxon>
        <taxon>Clostridiaceae</taxon>
        <taxon>Clostridium</taxon>
    </lineage>
</organism>
<keyword evidence="2" id="KW-0547">Nucleotide-binding</keyword>
<name>A0A0E3M6U8_CLOSL</name>
<dbReference type="FunFam" id="1.10.3710.10:FF:000003">
    <property type="entry name" value="ATPase, AAA family protein"/>
    <property type="match status" value="1"/>
</dbReference>
<dbReference type="AlphaFoldDB" id="A0A0E3M6U8"/>
<dbReference type="GO" id="GO:0003677">
    <property type="term" value="F:DNA binding"/>
    <property type="evidence" value="ECO:0007669"/>
    <property type="project" value="InterPro"/>
</dbReference>
<protein>
    <submittedName>
        <fullName evidence="5">Recombination factor protein RarA</fullName>
    </submittedName>
</protein>
<dbReference type="GO" id="GO:0005524">
    <property type="term" value="F:ATP binding"/>
    <property type="evidence" value="ECO:0007669"/>
    <property type="project" value="UniProtKB-KW"/>
</dbReference>
<dbReference type="GO" id="GO:0006261">
    <property type="term" value="P:DNA-templated DNA replication"/>
    <property type="evidence" value="ECO:0007669"/>
    <property type="project" value="TreeGrafter"/>
</dbReference>
<evidence type="ECO:0000256" key="1">
    <source>
        <dbReference type="ARBA" id="ARBA00008959"/>
    </source>
</evidence>
<dbReference type="InterPro" id="IPR008921">
    <property type="entry name" value="DNA_pol3_clamp-load_cplx_C"/>
</dbReference>
<dbReference type="InterPro" id="IPR032423">
    <property type="entry name" value="AAA_assoc_2"/>
</dbReference>
<dbReference type="Proteomes" id="UP000033115">
    <property type="component" value="Chromosome"/>
</dbReference>
<keyword evidence="3" id="KW-0067">ATP-binding</keyword>
<dbReference type="InterPro" id="IPR027417">
    <property type="entry name" value="P-loop_NTPase"/>
</dbReference>
<dbReference type="KEGG" id="csq:CSCA_2894"/>
<dbReference type="SUPFAM" id="SSF52540">
    <property type="entry name" value="P-loop containing nucleoside triphosphate hydrolases"/>
    <property type="match status" value="1"/>
</dbReference>
<dbReference type="RefSeq" id="WP_029161405.1">
    <property type="nucleotide sequence ID" value="NZ_CP009933.1"/>
</dbReference>
<evidence type="ECO:0000256" key="3">
    <source>
        <dbReference type="ARBA" id="ARBA00022840"/>
    </source>
</evidence>
<dbReference type="Pfam" id="PF00004">
    <property type="entry name" value="AAA"/>
    <property type="match status" value="1"/>
</dbReference>
<dbReference type="SMART" id="SM00382">
    <property type="entry name" value="AAA"/>
    <property type="match status" value="1"/>
</dbReference>
<evidence type="ECO:0000256" key="2">
    <source>
        <dbReference type="ARBA" id="ARBA00022741"/>
    </source>
</evidence>
<dbReference type="Gene3D" id="3.40.50.300">
    <property type="entry name" value="P-loop containing nucleotide triphosphate hydrolases"/>
    <property type="match status" value="1"/>
</dbReference>
<dbReference type="Gene3D" id="1.10.8.60">
    <property type="match status" value="1"/>
</dbReference>
<dbReference type="SUPFAM" id="SSF48019">
    <property type="entry name" value="post-AAA+ oligomerization domain-like"/>
    <property type="match status" value="1"/>
</dbReference>
<feature type="domain" description="AAA+ ATPase" evidence="4">
    <location>
        <begin position="37"/>
        <end position="153"/>
    </location>
</feature>
<keyword evidence="6" id="KW-1185">Reference proteome</keyword>
<evidence type="ECO:0000313" key="6">
    <source>
        <dbReference type="Proteomes" id="UP000033115"/>
    </source>
</evidence>
<evidence type="ECO:0000259" key="4">
    <source>
        <dbReference type="SMART" id="SM00382"/>
    </source>
</evidence>
<dbReference type="PANTHER" id="PTHR13779">
    <property type="entry name" value="WERNER HELICASE-INTERACTING PROTEIN 1 FAMILY MEMBER"/>
    <property type="match status" value="1"/>
</dbReference>
<dbReference type="InterPro" id="IPR051314">
    <property type="entry name" value="AAA_ATPase_RarA/MGS1/WRNIP1"/>
</dbReference>
<dbReference type="InterPro" id="IPR003959">
    <property type="entry name" value="ATPase_AAA_core"/>
</dbReference>
<sequence length="424" mass="47615">MNPLANKIRPKNLGEVIGQKHLLGEGKILQDMISSGHLMNMIFYGPPGTGKTTVANIIASATGKKFYKLNATTDSLKDIKDIIKDLNTIMGYNGVILYIDEIHHFTKRIQQSLLEFIENGQITLIGSTTENPYFYIFKAILSRSIVLEFKKLTKEDIVEGLKRALELIKDDFPGKIISYDEAALNYMGELCEGDLRRALNILELILYSNSIKKDEICITINSIEKFSQKKILNYDRDGDSHYDILSAFQKSIRGSDANAAILYLGMLIKAGDLASICRRLLVIASEDVGLAYPQAISIVKSCIDAALQLGFPEARIPLAEAVILLATAPKSNSAILAIDSALKDLETLDVGEIPLYLKDGHYEGAKVLGRMQNYKYPHNYKNSYTEQQYLPNNVKMKQYYTFGNNKMEQISKAYWDKIKENKEI</sequence>
<dbReference type="CDD" id="cd00009">
    <property type="entry name" value="AAA"/>
    <property type="match status" value="1"/>
</dbReference>
<dbReference type="Gene3D" id="1.20.272.10">
    <property type="match status" value="1"/>
</dbReference>
<dbReference type="EMBL" id="CP009933">
    <property type="protein sequence ID" value="AKA70019.1"/>
    <property type="molecule type" value="Genomic_DNA"/>
</dbReference>
<dbReference type="GO" id="GO:0017116">
    <property type="term" value="F:single-stranded DNA helicase activity"/>
    <property type="evidence" value="ECO:0007669"/>
    <property type="project" value="TreeGrafter"/>
</dbReference>
<dbReference type="GO" id="GO:0016887">
    <property type="term" value="F:ATP hydrolysis activity"/>
    <property type="evidence" value="ECO:0007669"/>
    <property type="project" value="InterPro"/>
</dbReference>
<dbReference type="PANTHER" id="PTHR13779:SF7">
    <property type="entry name" value="ATPASE WRNIP1"/>
    <property type="match status" value="1"/>
</dbReference>
<dbReference type="STRING" id="1548.CSCA_2894"/>
<dbReference type="Gene3D" id="1.10.3710.10">
    <property type="entry name" value="DNA polymerase III clamp loader subunits, C-terminal domain"/>
    <property type="match status" value="1"/>
</dbReference>
<accession>A0A0E3M6U8</accession>
<dbReference type="Pfam" id="PF12002">
    <property type="entry name" value="MgsA_C"/>
    <property type="match status" value="1"/>
</dbReference>
<dbReference type="HOGENOM" id="CLU_017985_1_2_9"/>
<reference evidence="5 6" key="1">
    <citation type="journal article" date="2015" name="J. Biotechnol.">
        <title>Complete genome sequence of a malodorant-producing acetogen, Clostridium scatologenes ATCC 25775(T).</title>
        <authorList>
            <person name="Zhu Z."/>
            <person name="Guo T."/>
            <person name="Zheng H."/>
            <person name="Song T."/>
            <person name="Ouyang P."/>
            <person name="Xie J."/>
        </authorList>
    </citation>
    <scope>NUCLEOTIDE SEQUENCE [LARGE SCALE GENOMIC DNA]</scope>
    <source>
        <strain evidence="5 6">ATCC 25775</strain>
    </source>
</reference>
<evidence type="ECO:0000313" key="5">
    <source>
        <dbReference type="EMBL" id="AKA70019.1"/>
    </source>
</evidence>
<dbReference type="Pfam" id="PF16193">
    <property type="entry name" value="AAA_assoc_2"/>
    <property type="match status" value="1"/>
</dbReference>
<gene>
    <name evidence="5" type="ORF">CSCA_2894</name>
</gene>
<dbReference type="InterPro" id="IPR021886">
    <property type="entry name" value="MgsA_C"/>
</dbReference>